<dbReference type="InterPro" id="IPR036390">
    <property type="entry name" value="WH_DNA-bd_sf"/>
</dbReference>
<evidence type="ECO:0000313" key="7">
    <source>
        <dbReference type="Proteomes" id="UP000052258"/>
    </source>
</evidence>
<dbReference type="PANTHER" id="PTHR43537">
    <property type="entry name" value="TRANSCRIPTIONAL REGULATOR, GNTR FAMILY"/>
    <property type="match status" value="1"/>
</dbReference>
<dbReference type="SUPFAM" id="SSF46785">
    <property type="entry name" value="Winged helix' DNA-binding domain"/>
    <property type="match status" value="1"/>
</dbReference>
<evidence type="ECO:0000256" key="1">
    <source>
        <dbReference type="ARBA" id="ARBA00023015"/>
    </source>
</evidence>
<evidence type="ECO:0000256" key="2">
    <source>
        <dbReference type="ARBA" id="ARBA00023125"/>
    </source>
</evidence>
<dbReference type="CDD" id="cd07377">
    <property type="entry name" value="WHTH_GntR"/>
    <property type="match status" value="1"/>
</dbReference>
<sequence length="213" mass="25285">MEKQTYEKLAYYTIKEKILTGKLRVGERITESIIAEELKISRTPVRKALAILEKENLIEVRANRGAVVIESSMSVNRFVELLEIVETLVKQTLVKMENKRIKMDIEEFERKIKQLKKLYQDGSEESFIMALFDYLFEFIRLMGNHYANRFIQLIENDFDLKAQKEIKIIPYLLAEKTLQCLERSLQNIRDYNFAAAREEVEQIMNQYIVQTFR</sequence>
<dbReference type="PROSITE" id="PS50949">
    <property type="entry name" value="HTH_GNTR"/>
    <property type="match status" value="1"/>
</dbReference>
<evidence type="ECO:0000313" key="6">
    <source>
        <dbReference type="EMBL" id="KMT59682.1"/>
    </source>
</evidence>
<keyword evidence="3" id="KW-0804">Transcription</keyword>
<dbReference type="AlphaFoldDB" id="A0A0J8GAB3"/>
<protein>
    <submittedName>
        <fullName evidence="6">GntR family transcriptional regulator</fullName>
    </submittedName>
</protein>
<gene>
    <name evidence="6" type="ORF">X560_1211</name>
</gene>
<accession>A0A0J8GAB3</accession>
<dbReference type="Gene3D" id="1.10.10.10">
    <property type="entry name" value="Winged helix-like DNA-binding domain superfamily/Winged helix DNA-binding domain"/>
    <property type="match status" value="1"/>
</dbReference>
<feature type="coiled-coil region" evidence="4">
    <location>
        <begin position="98"/>
        <end position="125"/>
    </location>
</feature>
<dbReference type="PATRIC" id="fig|1430899.3.peg.1407"/>
<reference evidence="6 7" key="1">
    <citation type="journal article" date="2015" name="Genome Biol. Evol.">
        <title>Comparative Genomics of Listeria Sensu Lato: Genus-Wide Differences in Evolutionary Dynamics and the Progressive Gain of Complex, Potentially Pathogenicity-Related Traits through Lateral Gene Transfer.</title>
        <authorList>
            <person name="Chiara M."/>
            <person name="Caruso M."/>
            <person name="D'Erchia A.M."/>
            <person name="Manzari C."/>
            <person name="Fraccalvieri R."/>
            <person name="Goffredo E."/>
            <person name="Latorre L."/>
            <person name="Miccolupo A."/>
            <person name="Padalino I."/>
            <person name="Santagada G."/>
            <person name="Chiocco D."/>
            <person name="Pesole G."/>
            <person name="Horner D.S."/>
            <person name="Parisi A."/>
        </authorList>
    </citation>
    <scope>NUCLEOTIDE SEQUENCE [LARGE SCALE GENOMIC DNA]</scope>
    <source>
        <strain evidence="6 7">1991</strain>
    </source>
</reference>
<organism evidence="6 7">
    <name type="scientific">Listeria fleischmannii 1991</name>
    <dbReference type="NCBI Taxonomy" id="1430899"/>
    <lineage>
        <taxon>Bacteria</taxon>
        <taxon>Bacillati</taxon>
        <taxon>Bacillota</taxon>
        <taxon>Bacilli</taxon>
        <taxon>Bacillales</taxon>
        <taxon>Listeriaceae</taxon>
        <taxon>Listeria</taxon>
    </lineage>
</organism>
<dbReference type="InterPro" id="IPR036388">
    <property type="entry name" value="WH-like_DNA-bd_sf"/>
</dbReference>
<dbReference type="PANTHER" id="PTHR43537:SF45">
    <property type="entry name" value="GNTR FAMILY REGULATORY PROTEIN"/>
    <property type="match status" value="1"/>
</dbReference>
<dbReference type="EMBL" id="AZHO01000014">
    <property type="protein sequence ID" value="KMT59682.1"/>
    <property type="molecule type" value="Genomic_DNA"/>
</dbReference>
<name>A0A0J8GAB3_9LIST</name>
<dbReference type="GO" id="GO:0003700">
    <property type="term" value="F:DNA-binding transcription factor activity"/>
    <property type="evidence" value="ECO:0007669"/>
    <property type="project" value="InterPro"/>
</dbReference>
<dbReference type="OrthoDB" id="368257at2"/>
<dbReference type="RefSeq" id="WP_007473210.1">
    <property type="nucleotide sequence ID" value="NZ_KQ130615.1"/>
</dbReference>
<evidence type="ECO:0000256" key="4">
    <source>
        <dbReference type="SAM" id="Coils"/>
    </source>
</evidence>
<keyword evidence="1" id="KW-0805">Transcription regulation</keyword>
<dbReference type="Proteomes" id="UP000052258">
    <property type="component" value="Unassembled WGS sequence"/>
</dbReference>
<comment type="caution">
    <text evidence="6">The sequence shown here is derived from an EMBL/GenBank/DDBJ whole genome shotgun (WGS) entry which is preliminary data.</text>
</comment>
<feature type="domain" description="HTH gntR-type" evidence="5">
    <location>
        <begin position="4"/>
        <end position="71"/>
    </location>
</feature>
<keyword evidence="7" id="KW-1185">Reference proteome</keyword>
<proteinExistence type="predicted"/>
<dbReference type="InterPro" id="IPR000524">
    <property type="entry name" value="Tscrpt_reg_HTH_GntR"/>
</dbReference>
<dbReference type="GO" id="GO:0003677">
    <property type="term" value="F:DNA binding"/>
    <property type="evidence" value="ECO:0007669"/>
    <property type="project" value="UniProtKB-KW"/>
</dbReference>
<evidence type="ECO:0000259" key="5">
    <source>
        <dbReference type="PROSITE" id="PS50949"/>
    </source>
</evidence>
<dbReference type="Pfam" id="PF00392">
    <property type="entry name" value="GntR"/>
    <property type="match status" value="1"/>
</dbReference>
<dbReference type="SMART" id="SM00345">
    <property type="entry name" value="HTH_GNTR"/>
    <property type="match status" value="1"/>
</dbReference>
<evidence type="ECO:0000256" key="3">
    <source>
        <dbReference type="ARBA" id="ARBA00023163"/>
    </source>
</evidence>
<keyword evidence="2" id="KW-0238">DNA-binding</keyword>
<keyword evidence="4" id="KW-0175">Coiled coil</keyword>